<protein>
    <recommendedName>
        <fullName evidence="1">Zinc knuckle CX2CX4HX4C domain-containing protein</fullName>
    </recommendedName>
</protein>
<dbReference type="PANTHER" id="PTHR31286:SF178">
    <property type="entry name" value="DUF4283 DOMAIN-CONTAINING PROTEIN"/>
    <property type="match status" value="1"/>
</dbReference>
<proteinExistence type="predicted"/>
<gene>
    <name evidence="2" type="ORF">Ahy_B08g091002</name>
</gene>
<feature type="domain" description="Zinc knuckle CX2CX4HX4C" evidence="1">
    <location>
        <begin position="46"/>
        <end position="91"/>
    </location>
</feature>
<evidence type="ECO:0000259" key="1">
    <source>
        <dbReference type="Pfam" id="PF14392"/>
    </source>
</evidence>
<organism evidence="2 3">
    <name type="scientific">Arachis hypogaea</name>
    <name type="common">Peanut</name>
    <dbReference type="NCBI Taxonomy" id="3818"/>
    <lineage>
        <taxon>Eukaryota</taxon>
        <taxon>Viridiplantae</taxon>
        <taxon>Streptophyta</taxon>
        <taxon>Embryophyta</taxon>
        <taxon>Tracheophyta</taxon>
        <taxon>Spermatophyta</taxon>
        <taxon>Magnoliopsida</taxon>
        <taxon>eudicotyledons</taxon>
        <taxon>Gunneridae</taxon>
        <taxon>Pentapetalae</taxon>
        <taxon>rosids</taxon>
        <taxon>fabids</taxon>
        <taxon>Fabales</taxon>
        <taxon>Fabaceae</taxon>
        <taxon>Papilionoideae</taxon>
        <taxon>50 kb inversion clade</taxon>
        <taxon>dalbergioids sensu lato</taxon>
        <taxon>Dalbergieae</taxon>
        <taxon>Pterocarpus clade</taxon>
        <taxon>Arachis</taxon>
    </lineage>
</organism>
<keyword evidence="3" id="KW-1185">Reference proteome</keyword>
<dbReference type="PANTHER" id="PTHR31286">
    <property type="entry name" value="GLYCINE-RICH CELL WALL STRUCTURAL PROTEIN 1.8-LIKE"/>
    <property type="match status" value="1"/>
</dbReference>
<reference evidence="2 3" key="1">
    <citation type="submission" date="2019-01" db="EMBL/GenBank/DDBJ databases">
        <title>Sequencing of cultivated peanut Arachis hypogaea provides insights into genome evolution and oil improvement.</title>
        <authorList>
            <person name="Chen X."/>
        </authorList>
    </citation>
    <scope>NUCLEOTIDE SEQUENCE [LARGE SCALE GENOMIC DNA]</scope>
    <source>
        <strain evidence="3">cv. Fuhuasheng</strain>
        <tissue evidence="2">Leaves</tissue>
    </source>
</reference>
<dbReference type="InterPro" id="IPR025836">
    <property type="entry name" value="Zn_knuckle_CX2CX4HX4C"/>
</dbReference>
<dbReference type="Pfam" id="PF14392">
    <property type="entry name" value="zf-CCHC_4"/>
    <property type="match status" value="1"/>
</dbReference>
<evidence type="ECO:0000313" key="3">
    <source>
        <dbReference type="Proteomes" id="UP000289738"/>
    </source>
</evidence>
<comment type="caution">
    <text evidence="2">The sequence shown here is derived from an EMBL/GenBank/DDBJ whole genome shotgun (WGS) entry which is preliminary data.</text>
</comment>
<sequence length="301" mass="34341">MWGMPEFCKTIMAAQRIGKKLGEVMKADKFSMRGKEDWNMKIRVNMDVTKTLCQSIKVASPDNAVFEIMLKYEKLGIYCGFCGYIGHEARNYGDLLKNLANLSFNDHNPKHIHNPPNSQIHLNQTNILKPSAQYHISNPQENQNIIPYTRTEPIEEGGAFHIGSTERGIKRSSKRPKIKHLGGNMEVIEVGSKIVGVKRNSEQQDEVPSQKWHPKKNIAKLTSKLNAEKDKDARANTTRQNWKMNMRERKDSRKKRPGYSGCIDVIRTQNSFMPKFVCGAVKTSCTGWKVIRVTLVLLQNK</sequence>
<dbReference type="EMBL" id="SDMP01000018">
    <property type="protein sequence ID" value="RYQ95659.1"/>
    <property type="molecule type" value="Genomic_DNA"/>
</dbReference>
<accession>A0A444Y170</accession>
<dbReference type="InterPro" id="IPR040256">
    <property type="entry name" value="At4g02000-like"/>
</dbReference>
<dbReference type="AlphaFoldDB" id="A0A444Y170"/>
<dbReference type="Proteomes" id="UP000289738">
    <property type="component" value="Chromosome B08"/>
</dbReference>
<name>A0A444Y170_ARAHY</name>
<evidence type="ECO:0000313" key="2">
    <source>
        <dbReference type="EMBL" id="RYQ95659.1"/>
    </source>
</evidence>